<evidence type="ECO:0000259" key="1">
    <source>
        <dbReference type="Pfam" id="PF09347"/>
    </source>
</evidence>
<accession>A0A383EMV9</accession>
<gene>
    <name evidence="2" type="ORF">METZ01_LOCUS510965</name>
</gene>
<organism evidence="2">
    <name type="scientific">marine metagenome</name>
    <dbReference type="NCBI Taxonomy" id="408172"/>
    <lineage>
        <taxon>unclassified sequences</taxon>
        <taxon>metagenomes</taxon>
        <taxon>ecological metagenomes</taxon>
    </lineage>
</organism>
<dbReference type="Pfam" id="PF09347">
    <property type="entry name" value="DUF1989"/>
    <property type="match status" value="1"/>
</dbReference>
<evidence type="ECO:0000313" key="2">
    <source>
        <dbReference type="EMBL" id="SVE58111.1"/>
    </source>
</evidence>
<dbReference type="AlphaFoldDB" id="A0A383EMV9"/>
<protein>
    <recommendedName>
        <fullName evidence="1">DUF1989 domain-containing protein</fullName>
    </recommendedName>
</protein>
<proteinExistence type="predicted"/>
<reference evidence="2" key="1">
    <citation type="submission" date="2018-05" db="EMBL/GenBank/DDBJ databases">
        <authorList>
            <person name="Lanie J.A."/>
            <person name="Ng W.-L."/>
            <person name="Kazmierczak K.M."/>
            <person name="Andrzejewski T.M."/>
            <person name="Davidsen T.M."/>
            <person name="Wayne K.J."/>
            <person name="Tettelin H."/>
            <person name="Glass J.I."/>
            <person name="Rusch D."/>
            <person name="Podicherti R."/>
            <person name="Tsui H.-C.T."/>
            <person name="Winkler M.E."/>
        </authorList>
    </citation>
    <scope>NUCLEOTIDE SEQUENCE</scope>
</reference>
<name>A0A383EMV9_9ZZZZ</name>
<dbReference type="EMBL" id="UINC01227295">
    <property type="protein sequence ID" value="SVE58111.1"/>
    <property type="molecule type" value="Genomic_DNA"/>
</dbReference>
<feature type="domain" description="DUF1989" evidence="1">
    <location>
        <begin position="16"/>
        <end position="95"/>
    </location>
</feature>
<sequence length="95" mass="10340">MDANSTAGRGIREDTIVPVGEPWSGVIKAGEILRLIDLEGQQAIDFLCYNEHDSADRYNAANTIKLNGNIYLGKNAGLWSVKANRLMTVVEDTCG</sequence>
<dbReference type="PANTHER" id="PTHR31527:SF0">
    <property type="entry name" value="RE64534P"/>
    <property type="match status" value="1"/>
</dbReference>
<dbReference type="InterPro" id="IPR018959">
    <property type="entry name" value="DUF1989"/>
</dbReference>
<dbReference type="PANTHER" id="PTHR31527">
    <property type="entry name" value="RE64534P"/>
    <property type="match status" value="1"/>
</dbReference>
<feature type="non-terminal residue" evidence="2">
    <location>
        <position position="95"/>
    </location>
</feature>